<protein>
    <recommendedName>
        <fullName evidence="1">YjeF N-terminal domain-containing protein</fullName>
    </recommendedName>
</protein>
<dbReference type="EMBL" id="BARS01025238">
    <property type="protein sequence ID" value="GAG01902.1"/>
    <property type="molecule type" value="Genomic_DNA"/>
</dbReference>
<dbReference type="Gene3D" id="3.40.50.10260">
    <property type="entry name" value="YjeF N-terminal domain"/>
    <property type="match status" value="1"/>
</dbReference>
<dbReference type="PROSITE" id="PS51385">
    <property type="entry name" value="YJEF_N"/>
    <property type="match status" value="1"/>
</dbReference>
<organism evidence="2">
    <name type="scientific">marine sediment metagenome</name>
    <dbReference type="NCBI Taxonomy" id="412755"/>
    <lineage>
        <taxon>unclassified sequences</taxon>
        <taxon>metagenomes</taxon>
        <taxon>ecological metagenomes</taxon>
    </lineage>
</organism>
<dbReference type="InterPro" id="IPR036652">
    <property type="entry name" value="YjeF_N_dom_sf"/>
</dbReference>
<dbReference type="AlphaFoldDB" id="X0URM5"/>
<gene>
    <name evidence="2" type="ORF">S01H1_39917</name>
</gene>
<dbReference type="SUPFAM" id="SSF64153">
    <property type="entry name" value="YjeF N-terminal domain-like"/>
    <property type="match status" value="1"/>
</dbReference>
<dbReference type="InterPro" id="IPR004443">
    <property type="entry name" value="YjeF_N_dom"/>
</dbReference>
<evidence type="ECO:0000313" key="2">
    <source>
        <dbReference type="EMBL" id="GAG01902.1"/>
    </source>
</evidence>
<evidence type="ECO:0000259" key="1">
    <source>
        <dbReference type="PROSITE" id="PS51385"/>
    </source>
</evidence>
<sequence length="67" mass="7071">MVKIVTVEQMRTIEKAADASGLTYDQMMENAGRAVAEAILHRWPNLSGKQVSILVGSGNNGGDGLVA</sequence>
<accession>X0URM5</accession>
<proteinExistence type="predicted"/>
<feature type="non-terminal residue" evidence="2">
    <location>
        <position position="67"/>
    </location>
</feature>
<feature type="domain" description="YjeF N-terminal" evidence="1">
    <location>
        <begin position="10"/>
        <end position="67"/>
    </location>
</feature>
<comment type="caution">
    <text evidence="2">The sequence shown here is derived from an EMBL/GenBank/DDBJ whole genome shotgun (WGS) entry which is preliminary data.</text>
</comment>
<dbReference type="Pfam" id="PF03853">
    <property type="entry name" value="YjeF_N"/>
    <property type="match status" value="1"/>
</dbReference>
<reference evidence="2" key="1">
    <citation type="journal article" date="2014" name="Front. Microbiol.">
        <title>High frequency of phylogenetically diverse reductive dehalogenase-homologous genes in deep subseafloor sedimentary metagenomes.</title>
        <authorList>
            <person name="Kawai M."/>
            <person name="Futagami T."/>
            <person name="Toyoda A."/>
            <person name="Takaki Y."/>
            <person name="Nishi S."/>
            <person name="Hori S."/>
            <person name="Arai W."/>
            <person name="Tsubouchi T."/>
            <person name="Morono Y."/>
            <person name="Uchiyama I."/>
            <person name="Ito T."/>
            <person name="Fujiyama A."/>
            <person name="Inagaki F."/>
            <person name="Takami H."/>
        </authorList>
    </citation>
    <scope>NUCLEOTIDE SEQUENCE</scope>
    <source>
        <strain evidence="2">Expedition CK06-06</strain>
    </source>
</reference>
<name>X0URM5_9ZZZZ</name>